<dbReference type="PRINTS" id="PR01680">
    <property type="entry name" value="TNFACTORR6"/>
</dbReference>
<feature type="signal peptide" evidence="18">
    <location>
        <begin position="1"/>
        <end position="24"/>
    </location>
</feature>
<proteinExistence type="predicted"/>
<accession>A0A7N4NP98</accession>
<dbReference type="GO" id="GO:0031265">
    <property type="term" value="C:CD95 death-inducing signaling complex"/>
    <property type="evidence" value="ECO:0007669"/>
    <property type="project" value="TreeGrafter"/>
</dbReference>
<keyword evidence="12" id="KW-0449">Lipoprotein</keyword>
<dbReference type="Gene3D" id="1.10.533.10">
    <property type="entry name" value="Death Domain, Fas"/>
    <property type="match status" value="1"/>
</dbReference>
<keyword evidence="5" id="KW-0053">Apoptosis</keyword>
<dbReference type="GO" id="GO:0006955">
    <property type="term" value="P:immune response"/>
    <property type="evidence" value="ECO:0007669"/>
    <property type="project" value="InterPro"/>
</dbReference>
<dbReference type="GO" id="GO:0045121">
    <property type="term" value="C:membrane raft"/>
    <property type="evidence" value="ECO:0007669"/>
    <property type="project" value="UniProtKB-SubCell"/>
</dbReference>
<evidence type="ECO:0000256" key="12">
    <source>
        <dbReference type="ARBA" id="ARBA00023288"/>
    </source>
</evidence>
<dbReference type="SUPFAM" id="SSF47986">
    <property type="entry name" value="DEATH domain"/>
    <property type="match status" value="1"/>
</dbReference>
<feature type="domain" description="Death" evidence="19">
    <location>
        <begin position="224"/>
        <end position="308"/>
    </location>
</feature>
<dbReference type="Proteomes" id="UP000007648">
    <property type="component" value="Unassembled WGS sequence"/>
</dbReference>
<keyword evidence="11" id="KW-0325">Glycoprotein</keyword>
<evidence type="ECO:0000256" key="3">
    <source>
        <dbReference type="ARBA" id="ARBA00015761"/>
    </source>
</evidence>
<evidence type="ECO:0000256" key="16">
    <source>
        <dbReference type="PROSITE-ProRule" id="PRU00206"/>
    </source>
</evidence>
<dbReference type="CTD" id="355"/>
<dbReference type="GO" id="GO:0097049">
    <property type="term" value="P:motor neuron apoptotic process"/>
    <property type="evidence" value="ECO:0007669"/>
    <property type="project" value="TreeGrafter"/>
</dbReference>
<dbReference type="GO" id="GO:0097527">
    <property type="term" value="P:necroptotic signaling pathway"/>
    <property type="evidence" value="ECO:0007669"/>
    <property type="project" value="TreeGrafter"/>
</dbReference>
<evidence type="ECO:0000256" key="6">
    <source>
        <dbReference type="ARBA" id="ARBA00022729"/>
    </source>
</evidence>
<dbReference type="KEGG" id="shr:105749219"/>
<dbReference type="PANTHER" id="PTHR46874:SF1">
    <property type="entry name" value="TUMOR NECROSIS FACTOR RECEPTOR SUPERFAMILY MEMBER 6"/>
    <property type="match status" value="1"/>
</dbReference>
<keyword evidence="10" id="KW-1015">Disulfide bond</keyword>
<dbReference type="OrthoDB" id="8848202at2759"/>
<reference evidence="21" key="2">
    <citation type="submission" date="2025-08" db="UniProtKB">
        <authorList>
            <consortium name="Ensembl"/>
        </authorList>
    </citation>
    <scope>IDENTIFICATION</scope>
</reference>
<dbReference type="Ensembl" id="ENSSHAT00000036498.1">
    <property type="protein sequence ID" value="ENSSHAP00000026412.1"/>
    <property type="gene ID" value="ENSSHAG00000027300.1"/>
</dbReference>
<dbReference type="GO" id="GO:0005031">
    <property type="term" value="F:tumor necrosis factor receptor activity"/>
    <property type="evidence" value="ECO:0007669"/>
    <property type="project" value="TreeGrafter"/>
</dbReference>
<evidence type="ECO:0000256" key="13">
    <source>
        <dbReference type="ARBA" id="ARBA00030181"/>
    </source>
</evidence>
<dbReference type="Pfam" id="PF00020">
    <property type="entry name" value="TNFR_c6"/>
    <property type="match status" value="1"/>
</dbReference>
<evidence type="ECO:0000256" key="9">
    <source>
        <dbReference type="ARBA" id="ARBA00023139"/>
    </source>
</evidence>
<evidence type="ECO:0000313" key="21">
    <source>
        <dbReference type="Ensembl" id="ENSSHAP00000026412.1"/>
    </source>
</evidence>
<feature type="transmembrane region" description="Helical" evidence="17">
    <location>
        <begin position="176"/>
        <end position="195"/>
    </location>
</feature>
<dbReference type="AlphaFoldDB" id="A0A7N4NP98"/>
<evidence type="ECO:0000256" key="4">
    <source>
        <dbReference type="ARBA" id="ARBA00022475"/>
    </source>
</evidence>
<dbReference type="SMART" id="SM00208">
    <property type="entry name" value="TNFR"/>
    <property type="match status" value="3"/>
</dbReference>
<reference evidence="21 22" key="1">
    <citation type="journal article" date="2011" name="Proc. Natl. Acad. Sci. U.S.A.">
        <title>Genetic diversity and population structure of the endangered marsupial Sarcophilus harrisii (Tasmanian devil).</title>
        <authorList>
            <person name="Miller W."/>
            <person name="Hayes V.M."/>
            <person name="Ratan A."/>
            <person name="Petersen D.C."/>
            <person name="Wittekindt N.E."/>
            <person name="Miller J."/>
            <person name="Walenz B."/>
            <person name="Knight J."/>
            <person name="Qi J."/>
            <person name="Zhao F."/>
            <person name="Wang Q."/>
            <person name="Bedoya-Reina O.C."/>
            <person name="Katiyar N."/>
            <person name="Tomsho L.P."/>
            <person name="Kasson L.M."/>
            <person name="Hardie R.A."/>
            <person name="Woodbridge P."/>
            <person name="Tindall E.A."/>
            <person name="Bertelsen M.F."/>
            <person name="Dixon D."/>
            <person name="Pyecroft S."/>
            <person name="Helgen K.M."/>
            <person name="Lesk A.M."/>
            <person name="Pringle T.H."/>
            <person name="Patterson N."/>
            <person name="Zhang Y."/>
            <person name="Kreiss A."/>
            <person name="Woods G.M."/>
            <person name="Jones M.E."/>
            <person name="Schuster S.C."/>
        </authorList>
    </citation>
    <scope>NUCLEOTIDE SEQUENCE [LARGE SCALE GENOMIC DNA]</scope>
</reference>
<keyword evidence="6 18" id="KW-0732">Signal</keyword>
<dbReference type="GO" id="GO:0097192">
    <property type="term" value="P:extrinsic apoptotic signaling pathway in absence of ligand"/>
    <property type="evidence" value="ECO:0007669"/>
    <property type="project" value="TreeGrafter"/>
</dbReference>
<comment type="subcellular location">
    <subcellularLocation>
        <location evidence="1">Cell membrane</location>
        <topology evidence="1">Single-pass type I membrane protein</topology>
    </subcellularLocation>
    <subcellularLocation>
        <location evidence="2">Membrane raft</location>
    </subcellularLocation>
</comment>
<evidence type="ECO:0000256" key="17">
    <source>
        <dbReference type="SAM" id="Phobius"/>
    </source>
</evidence>
<comment type="caution">
    <text evidence="16">Lacks conserved residue(s) required for the propagation of feature annotation.</text>
</comment>
<dbReference type="InParanoid" id="A0A7N4NP98"/>
<dbReference type="GeneTree" id="ENSGT00950000183126"/>
<keyword evidence="9" id="KW-0564">Palmitate</keyword>
<feature type="repeat" description="TNFR-Cys" evidence="16">
    <location>
        <begin position="131"/>
        <end position="168"/>
    </location>
</feature>
<dbReference type="SUPFAM" id="SSF57586">
    <property type="entry name" value="TNF receptor-like"/>
    <property type="match status" value="2"/>
</dbReference>
<sequence length="326" mass="37340">MSGRRLREVPLLLLVLISIDGAFCRNMSPWLGTDSKWPQVKKNFTKREVMCPQNQHPVGNICCQLCPPGTKKVSDCQVAGGHPQCTGCIPGKDYTDQPHYHNKCLRCGLCDKEHGLEIRENCTTIRDVICGCAKNFFCSTPVCKLCYPCTQCAHGVLEECTEGRDAICQAQENKSFYLLLLIPILAIVFGIIWYWRRKHQKDIDNLKPEYKEDIPLTYADIDLSKYIPQIAERMELDQVKRFVREMRISEVIIDRVKHDYVNDTDEQKIQLLKHWYQKQGKKGAYRELLQGLKNIGLRGVGEKLQEVINAHSENHPENGNSSLPHS</sequence>
<dbReference type="GO" id="GO:0009897">
    <property type="term" value="C:external side of plasma membrane"/>
    <property type="evidence" value="ECO:0007669"/>
    <property type="project" value="TreeGrafter"/>
</dbReference>
<dbReference type="Gene3D" id="2.10.50.10">
    <property type="entry name" value="Tumor Necrosis Factor Receptor, subunit A, domain 2"/>
    <property type="match status" value="2"/>
</dbReference>
<dbReference type="InterPro" id="IPR008063">
    <property type="entry name" value="Fas_rcpt"/>
</dbReference>
<dbReference type="FunCoup" id="A0A7N4NP98">
    <property type="interactions" value="1239"/>
</dbReference>
<keyword evidence="17" id="KW-1133">Transmembrane helix</keyword>
<feature type="domain" description="TNFR-Cys" evidence="20">
    <location>
        <begin position="87"/>
        <end position="130"/>
    </location>
</feature>
<dbReference type="RefSeq" id="XP_031812851.1">
    <property type="nucleotide sequence ID" value="XM_031956991.1"/>
</dbReference>
<organism evidence="21 22">
    <name type="scientific">Sarcophilus harrisii</name>
    <name type="common">Tasmanian devil</name>
    <name type="synonym">Sarcophilus laniarius</name>
    <dbReference type="NCBI Taxonomy" id="9305"/>
    <lineage>
        <taxon>Eukaryota</taxon>
        <taxon>Metazoa</taxon>
        <taxon>Chordata</taxon>
        <taxon>Craniata</taxon>
        <taxon>Vertebrata</taxon>
        <taxon>Euteleostomi</taxon>
        <taxon>Mammalia</taxon>
        <taxon>Metatheria</taxon>
        <taxon>Dasyuromorphia</taxon>
        <taxon>Dasyuridae</taxon>
        <taxon>Sarcophilus</taxon>
    </lineage>
</organism>
<evidence type="ECO:0000256" key="18">
    <source>
        <dbReference type="SAM" id="SignalP"/>
    </source>
</evidence>
<evidence type="ECO:0000256" key="1">
    <source>
        <dbReference type="ARBA" id="ARBA00004251"/>
    </source>
</evidence>
<dbReference type="GO" id="GO:0006924">
    <property type="term" value="P:activation-induced cell death of T cells"/>
    <property type="evidence" value="ECO:0007669"/>
    <property type="project" value="TreeGrafter"/>
</dbReference>
<dbReference type="InterPro" id="IPR000488">
    <property type="entry name" value="Death_dom"/>
</dbReference>
<dbReference type="GO" id="GO:0032872">
    <property type="term" value="P:regulation of stress-activated MAPK cascade"/>
    <property type="evidence" value="ECO:0007669"/>
    <property type="project" value="TreeGrafter"/>
</dbReference>
<evidence type="ECO:0000313" key="22">
    <source>
        <dbReference type="Proteomes" id="UP000007648"/>
    </source>
</evidence>
<dbReference type="PROSITE" id="PS50050">
    <property type="entry name" value="TNFR_NGFR_2"/>
    <property type="match status" value="2"/>
</dbReference>
<dbReference type="PROSITE" id="PS50017">
    <property type="entry name" value="DEATH_DOMAIN"/>
    <property type="match status" value="1"/>
</dbReference>
<evidence type="ECO:0000256" key="10">
    <source>
        <dbReference type="ARBA" id="ARBA00023157"/>
    </source>
</evidence>
<evidence type="ECO:0000256" key="2">
    <source>
        <dbReference type="ARBA" id="ARBA00004285"/>
    </source>
</evidence>
<dbReference type="GeneID" id="105749219"/>
<evidence type="ECO:0000256" key="14">
    <source>
        <dbReference type="ARBA" id="ARBA00032338"/>
    </source>
</evidence>
<gene>
    <name evidence="21" type="primary">FAS</name>
</gene>
<dbReference type="InterPro" id="IPR011029">
    <property type="entry name" value="DEATH-like_dom_sf"/>
</dbReference>
<dbReference type="PANTHER" id="PTHR46874">
    <property type="entry name" value="TUMOR NECROSIS FACTOR RECEPTOR SUPERFAMILY MEMBER 6"/>
    <property type="match status" value="1"/>
</dbReference>
<reference evidence="21" key="3">
    <citation type="submission" date="2025-09" db="UniProtKB">
        <authorList>
            <consortium name="Ensembl"/>
        </authorList>
    </citation>
    <scope>IDENTIFICATION</scope>
</reference>
<dbReference type="GO" id="GO:0005516">
    <property type="term" value="F:calmodulin binding"/>
    <property type="evidence" value="ECO:0007669"/>
    <property type="project" value="UniProtKB-KW"/>
</dbReference>
<dbReference type="GO" id="GO:0043066">
    <property type="term" value="P:negative regulation of apoptotic process"/>
    <property type="evidence" value="ECO:0007669"/>
    <property type="project" value="TreeGrafter"/>
</dbReference>
<keyword evidence="8" id="KW-0112">Calmodulin-binding</keyword>
<evidence type="ECO:0000256" key="8">
    <source>
        <dbReference type="ARBA" id="ARBA00022860"/>
    </source>
</evidence>
<evidence type="ECO:0000256" key="15">
    <source>
        <dbReference type="ARBA" id="ARBA00032502"/>
    </source>
</evidence>
<dbReference type="InterPro" id="IPR001368">
    <property type="entry name" value="TNFR/NGFR_Cys_rich_reg"/>
</dbReference>
<evidence type="ECO:0000256" key="5">
    <source>
        <dbReference type="ARBA" id="ARBA00022703"/>
    </source>
</evidence>
<evidence type="ECO:0000259" key="19">
    <source>
        <dbReference type="PROSITE" id="PS50017"/>
    </source>
</evidence>
<dbReference type="SMART" id="SM00005">
    <property type="entry name" value="DEATH"/>
    <property type="match status" value="1"/>
</dbReference>
<feature type="domain" description="TNFR-Cys" evidence="20">
    <location>
        <begin position="131"/>
        <end position="168"/>
    </location>
</feature>
<keyword evidence="22" id="KW-1185">Reference proteome</keyword>
<evidence type="ECO:0000256" key="7">
    <source>
        <dbReference type="ARBA" id="ARBA00022737"/>
    </source>
</evidence>
<keyword evidence="17" id="KW-0472">Membrane</keyword>
<protein>
    <recommendedName>
        <fullName evidence="3">Tumor necrosis factor receptor superfamily member 6</fullName>
    </recommendedName>
    <alternativeName>
        <fullName evidence="14">Apo-1 antigen</fullName>
    </alternativeName>
    <alternativeName>
        <fullName evidence="15">Apoptosis-mediating surface antigen FAS</fullName>
    </alternativeName>
    <alternativeName>
        <fullName evidence="13">FASLG receptor</fullName>
    </alternativeName>
</protein>
<keyword evidence="7" id="KW-0677">Repeat</keyword>
<name>A0A7N4NP98_SARHA</name>
<keyword evidence="17" id="KW-0812">Transmembrane</keyword>
<keyword evidence="4" id="KW-1003">Cell membrane</keyword>
<feature type="chain" id="PRO_5029813427" description="Tumor necrosis factor receptor superfamily member 6" evidence="18">
    <location>
        <begin position="25"/>
        <end position="326"/>
    </location>
</feature>
<feature type="repeat" description="TNFR-Cys" evidence="16">
    <location>
        <begin position="87"/>
        <end position="130"/>
    </location>
</feature>
<evidence type="ECO:0000256" key="11">
    <source>
        <dbReference type="ARBA" id="ARBA00023180"/>
    </source>
</evidence>
<dbReference type="PROSITE" id="PS00652">
    <property type="entry name" value="TNFR_NGFR_1"/>
    <property type="match status" value="1"/>
</dbReference>
<dbReference type="Pfam" id="PF00531">
    <property type="entry name" value="Death"/>
    <property type="match status" value="1"/>
</dbReference>
<evidence type="ECO:0000259" key="20">
    <source>
        <dbReference type="PROSITE" id="PS50050"/>
    </source>
</evidence>